<evidence type="ECO:0000313" key="4">
    <source>
        <dbReference type="EMBL" id="MFC4700564.1"/>
    </source>
</evidence>
<dbReference type="InterPro" id="IPR007335">
    <property type="entry name" value="DUF413"/>
</dbReference>
<comment type="similarity">
    <text evidence="1">Belongs to the MaoP family.</text>
</comment>
<evidence type="ECO:0000256" key="2">
    <source>
        <dbReference type="ARBA" id="ARBA00093628"/>
    </source>
</evidence>
<comment type="caution">
    <text evidence="4">The sequence shown here is derived from an EMBL/GenBank/DDBJ whole genome shotgun (WGS) entry which is preliminary data.</text>
</comment>
<evidence type="ECO:0000256" key="1">
    <source>
        <dbReference type="ARBA" id="ARBA00093464"/>
    </source>
</evidence>
<reference evidence="5" key="1">
    <citation type="journal article" date="2019" name="Int. J. Syst. Evol. Microbiol.">
        <title>The Global Catalogue of Microorganisms (GCM) 10K type strain sequencing project: providing services to taxonomists for standard genome sequencing and annotation.</title>
        <authorList>
            <consortium name="The Broad Institute Genomics Platform"/>
            <consortium name="The Broad Institute Genome Sequencing Center for Infectious Disease"/>
            <person name="Wu L."/>
            <person name="Ma J."/>
        </authorList>
    </citation>
    <scope>NUCLEOTIDE SEQUENCE [LARGE SCALE GENOMIC DNA]</scope>
    <source>
        <strain evidence="5">KACC 12507</strain>
    </source>
</reference>
<organism evidence="4 5">
    <name type="scientific">Glaciecola siphonariae</name>
    <dbReference type="NCBI Taxonomy" id="521012"/>
    <lineage>
        <taxon>Bacteria</taxon>
        <taxon>Pseudomonadati</taxon>
        <taxon>Pseudomonadota</taxon>
        <taxon>Gammaproteobacteria</taxon>
        <taxon>Alteromonadales</taxon>
        <taxon>Alteromonadaceae</taxon>
        <taxon>Glaciecola</taxon>
    </lineage>
</organism>
<keyword evidence="5" id="KW-1185">Reference proteome</keyword>
<dbReference type="Pfam" id="PF04219">
    <property type="entry name" value="DUF413"/>
    <property type="match status" value="1"/>
</dbReference>
<feature type="compositionally biased region" description="Basic and acidic residues" evidence="3">
    <location>
        <begin position="101"/>
        <end position="111"/>
    </location>
</feature>
<protein>
    <recommendedName>
        <fullName evidence="2">Macrodomain Ori protein</fullName>
    </recommendedName>
</protein>
<dbReference type="EMBL" id="JBHSGU010000002">
    <property type="protein sequence ID" value="MFC4700564.1"/>
    <property type="molecule type" value="Genomic_DNA"/>
</dbReference>
<evidence type="ECO:0000256" key="3">
    <source>
        <dbReference type="SAM" id="MobiDB-lite"/>
    </source>
</evidence>
<name>A0ABV9LWN1_9ALTE</name>
<gene>
    <name evidence="4" type="primary">maoP</name>
    <name evidence="4" type="ORF">ACFO4O_10365</name>
</gene>
<evidence type="ECO:0000313" key="5">
    <source>
        <dbReference type="Proteomes" id="UP001595897"/>
    </source>
</evidence>
<dbReference type="Proteomes" id="UP001595897">
    <property type="component" value="Unassembled WGS sequence"/>
</dbReference>
<feature type="compositionally biased region" description="Acidic residues" evidence="3">
    <location>
        <begin position="112"/>
        <end position="126"/>
    </location>
</feature>
<accession>A0ABV9LWN1</accession>
<dbReference type="RefSeq" id="WP_382408072.1">
    <property type="nucleotide sequence ID" value="NZ_JBHSGU010000002.1"/>
</dbReference>
<sequence>MSSLTKETLLKRLFSDPKNYPYGFSRSGDFSIAESKALNEYGCLFAALVDRQFAPSDEEDRQFLAAALGEVEPQSTAERAWLKYQKRINRPKTGSIYGTRKTTDSNSRDEDAMMDVEDGLDIELDD</sequence>
<feature type="region of interest" description="Disordered" evidence="3">
    <location>
        <begin position="93"/>
        <end position="126"/>
    </location>
</feature>
<proteinExistence type="inferred from homology"/>